<proteinExistence type="predicted"/>
<dbReference type="EMBL" id="GBRH01164485">
    <property type="protein sequence ID" value="JAE33411.1"/>
    <property type="molecule type" value="Transcribed_RNA"/>
</dbReference>
<sequence length="55" mass="6593">MSTHDYLNLLNIDWIDPILHLQYSQTRRFRFDIAQRHDSHNPQTQEFQVEAPGQA</sequence>
<accession>A0A0A9HEY7</accession>
<dbReference type="AlphaFoldDB" id="A0A0A9HEY7"/>
<protein>
    <submittedName>
        <fullName evidence="1">Uncharacterized protein</fullName>
    </submittedName>
</protein>
<reference evidence="1" key="1">
    <citation type="submission" date="2014-09" db="EMBL/GenBank/DDBJ databases">
        <authorList>
            <person name="Magalhaes I.L.F."/>
            <person name="Oliveira U."/>
            <person name="Santos F.R."/>
            <person name="Vidigal T.H.D.A."/>
            <person name="Brescovit A.D."/>
            <person name="Santos A.J."/>
        </authorList>
    </citation>
    <scope>NUCLEOTIDE SEQUENCE</scope>
    <source>
        <tissue evidence="1">Shoot tissue taken approximately 20 cm above the soil surface</tissue>
    </source>
</reference>
<reference evidence="1" key="2">
    <citation type="journal article" date="2015" name="Data Brief">
        <title>Shoot transcriptome of the giant reed, Arundo donax.</title>
        <authorList>
            <person name="Barrero R.A."/>
            <person name="Guerrero F.D."/>
            <person name="Moolhuijzen P."/>
            <person name="Goolsby J.A."/>
            <person name="Tidwell J."/>
            <person name="Bellgard S.E."/>
            <person name="Bellgard M.I."/>
        </authorList>
    </citation>
    <scope>NUCLEOTIDE SEQUENCE</scope>
    <source>
        <tissue evidence="1">Shoot tissue taken approximately 20 cm above the soil surface</tissue>
    </source>
</reference>
<name>A0A0A9HEY7_ARUDO</name>
<organism evidence="1">
    <name type="scientific">Arundo donax</name>
    <name type="common">Giant reed</name>
    <name type="synonym">Donax arundinaceus</name>
    <dbReference type="NCBI Taxonomy" id="35708"/>
    <lineage>
        <taxon>Eukaryota</taxon>
        <taxon>Viridiplantae</taxon>
        <taxon>Streptophyta</taxon>
        <taxon>Embryophyta</taxon>
        <taxon>Tracheophyta</taxon>
        <taxon>Spermatophyta</taxon>
        <taxon>Magnoliopsida</taxon>
        <taxon>Liliopsida</taxon>
        <taxon>Poales</taxon>
        <taxon>Poaceae</taxon>
        <taxon>PACMAD clade</taxon>
        <taxon>Arundinoideae</taxon>
        <taxon>Arundineae</taxon>
        <taxon>Arundo</taxon>
    </lineage>
</organism>
<evidence type="ECO:0000313" key="1">
    <source>
        <dbReference type="EMBL" id="JAE33411.1"/>
    </source>
</evidence>